<keyword evidence="2" id="KW-1185">Reference proteome</keyword>
<comment type="caution">
    <text evidence="1">The sequence shown here is derived from an EMBL/GenBank/DDBJ whole genome shotgun (WGS) entry which is preliminary data.</text>
</comment>
<dbReference type="Proteomes" id="UP001189429">
    <property type="component" value="Unassembled WGS sequence"/>
</dbReference>
<name>A0ABN9UDK2_9DINO</name>
<organism evidence="1 2">
    <name type="scientific">Prorocentrum cordatum</name>
    <dbReference type="NCBI Taxonomy" id="2364126"/>
    <lineage>
        <taxon>Eukaryota</taxon>
        <taxon>Sar</taxon>
        <taxon>Alveolata</taxon>
        <taxon>Dinophyceae</taxon>
        <taxon>Prorocentrales</taxon>
        <taxon>Prorocentraceae</taxon>
        <taxon>Prorocentrum</taxon>
    </lineage>
</organism>
<protein>
    <submittedName>
        <fullName evidence="1">Uncharacterized protein</fullName>
    </submittedName>
</protein>
<evidence type="ECO:0000313" key="1">
    <source>
        <dbReference type="EMBL" id="CAK0857088.1"/>
    </source>
</evidence>
<sequence length="122" mass="13641">MPWISATLRWQNTRKSGTFFGTSSTIQKFTTIRSTMKGSTILVRLVGQRLRFRRLNPEGRLHLAIGVLVAPVHHHATNDAGRHHIKALHGELARQVRCRGAVLPQDALDLAPNVKGARHLRS</sequence>
<evidence type="ECO:0000313" key="2">
    <source>
        <dbReference type="Proteomes" id="UP001189429"/>
    </source>
</evidence>
<dbReference type="EMBL" id="CAUYUJ010015697">
    <property type="protein sequence ID" value="CAK0857088.1"/>
    <property type="molecule type" value="Genomic_DNA"/>
</dbReference>
<proteinExistence type="predicted"/>
<accession>A0ABN9UDK2</accession>
<reference evidence="1" key="1">
    <citation type="submission" date="2023-10" db="EMBL/GenBank/DDBJ databases">
        <authorList>
            <person name="Chen Y."/>
            <person name="Shah S."/>
            <person name="Dougan E. K."/>
            <person name="Thang M."/>
            <person name="Chan C."/>
        </authorList>
    </citation>
    <scope>NUCLEOTIDE SEQUENCE [LARGE SCALE GENOMIC DNA]</scope>
</reference>
<gene>
    <name evidence="1" type="ORF">PCOR1329_LOCUS47291</name>
</gene>